<dbReference type="EMBL" id="GEDG01034556">
    <property type="protein sequence ID" value="JAP09678.1"/>
    <property type="molecule type" value="Transcribed_RNA"/>
</dbReference>
<organism evidence="1">
    <name type="scientific">Solanum chacoense</name>
    <name type="common">Chaco potato</name>
    <dbReference type="NCBI Taxonomy" id="4108"/>
    <lineage>
        <taxon>Eukaryota</taxon>
        <taxon>Viridiplantae</taxon>
        <taxon>Streptophyta</taxon>
        <taxon>Embryophyta</taxon>
        <taxon>Tracheophyta</taxon>
        <taxon>Spermatophyta</taxon>
        <taxon>Magnoliopsida</taxon>
        <taxon>eudicotyledons</taxon>
        <taxon>Gunneridae</taxon>
        <taxon>Pentapetalae</taxon>
        <taxon>asterids</taxon>
        <taxon>lamiids</taxon>
        <taxon>Solanales</taxon>
        <taxon>Solanaceae</taxon>
        <taxon>Solanoideae</taxon>
        <taxon>Solaneae</taxon>
        <taxon>Solanum</taxon>
    </lineage>
</organism>
<sequence>PPPQLPLNKAILSCFSQARISISLSLIESARHELILENAFEFGDMDKKLLLEVHRRGNRANKVFSGSFYNRSRLITCTASFPCSTAITRWHLYGRDCWIQVLN</sequence>
<evidence type="ECO:0000313" key="1">
    <source>
        <dbReference type="EMBL" id="JAP09678.1"/>
    </source>
</evidence>
<accession>A0A0V0GNS7</accession>
<feature type="non-terminal residue" evidence="1">
    <location>
        <position position="1"/>
    </location>
</feature>
<protein>
    <submittedName>
        <fullName evidence="1">Putative ovule protein</fullName>
    </submittedName>
</protein>
<reference evidence="1" key="1">
    <citation type="submission" date="2015-12" db="EMBL/GenBank/DDBJ databases">
        <title>Gene expression during late stages of embryo sac development: a critical building block for successful pollen-pistil interactions.</title>
        <authorList>
            <person name="Liu Y."/>
            <person name="Joly V."/>
            <person name="Sabar M."/>
            <person name="Matton D.P."/>
        </authorList>
    </citation>
    <scope>NUCLEOTIDE SEQUENCE</scope>
</reference>
<proteinExistence type="predicted"/>
<name>A0A0V0GNS7_SOLCH</name>
<dbReference type="AlphaFoldDB" id="A0A0V0GNS7"/>